<proteinExistence type="inferred from homology"/>
<dbReference type="GO" id="GO:0007165">
    <property type="term" value="P:signal transduction"/>
    <property type="evidence" value="ECO:0007669"/>
    <property type="project" value="UniProtKB-KW"/>
</dbReference>
<protein>
    <submittedName>
        <fullName evidence="8">Methyl-accepting chemotaxis protein</fullName>
    </submittedName>
</protein>
<comment type="similarity">
    <text evidence="3">Belongs to the methyl-accepting chemotaxis (MCP) protein family.</text>
</comment>
<dbReference type="RefSeq" id="WP_135588405.1">
    <property type="nucleotide sequence ID" value="NZ_RQEP01000018.1"/>
</dbReference>
<dbReference type="Pfam" id="PF22673">
    <property type="entry name" value="MCP-like_PDC_1"/>
    <property type="match status" value="1"/>
</dbReference>
<dbReference type="Gene3D" id="3.30.450.20">
    <property type="entry name" value="PAS domain"/>
    <property type="match status" value="1"/>
</dbReference>
<reference evidence="8" key="1">
    <citation type="journal article" date="2019" name="PLoS Negl. Trop. Dis.">
        <title>Revisiting the worldwide diversity of Leptospira species in the environment.</title>
        <authorList>
            <person name="Vincent A.T."/>
            <person name="Schiettekatte O."/>
            <person name="Bourhy P."/>
            <person name="Veyrier F.J."/>
            <person name="Picardeau M."/>
        </authorList>
    </citation>
    <scope>NUCLEOTIDE SEQUENCE [LARGE SCALE GENOMIC DNA]</scope>
    <source>
        <strain evidence="8">SSS9</strain>
    </source>
</reference>
<dbReference type="CDD" id="cd06225">
    <property type="entry name" value="HAMP"/>
    <property type="match status" value="1"/>
</dbReference>
<organism evidence="8 9">
    <name type="scientific">Leptospira semungkisensis</name>
    <dbReference type="NCBI Taxonomy" id="2484985"/>
    <lineage>
        <taxon>Bacteria</taxon>
        <taxon>Pseudomonadati</taxon>
        <taxon>Spirochaetota</taxon>
        <taxon>Spirochaetia</taxon>
        <taxon>Leptospirales</taxon>
        <taxon>Leptospiraceae</taxon>
        <taxon>Leptospira</taxon>
    </lineage>
</organism>
<dbReference type="Pfam" id="PF00015">
    <property type="entry name" value="MCPsignal"/>
    <property type="match status" value="1"/>
</dbReference>
<dbReference type="SMART" id="SM00283">
    <property type="entry name" value="MA"/>
    <property type="match status" value="1"/>
</dbReference>
<dbReference type="PANTHER" id="PTHR43531">
    <property type="entry name" value="PROTEIN ICFG"/>
    <property type="match status" value="1"/>
</dbReference>
<evidence type="ECO:0000256" key="1">
    <source>
        <dbReference type="ARBA" id="ARBA00004370"/>
    </source>
</evidence>
<keyword evidence="9" id="KW-1185">Reference proteome</keyword>
<dbReference type="Gene3D" id="1.10.287.950">
    <property type="entry name" value="Methyl-accepting chemotaxis protein"/>
    <property type="match status" value="1"/>
</dbReference>
<dbReference type="CDD" id="cd12913">
    <property type="entry name" value="PDC1_MCP_like"/>
    <property type="match status" value="1"/>
</dbReference>
<dbReference type="InterPro" id="IPR003660">
    <property type="entry name" value="HAMP_dom"/>
</dbReference>
<feature type="domain" description="Methyl-accepting transducer" evidence="6">
    <location>
        <begin position="390"/>
        <end position="654"/>
    </location>
</feature>
<keyword evidence="5" id="KW-1133">Transmembrane helix</keyword>
<evidence type="ECO:0000256" key="2">
    <source>
        <dbReference type="ARBA" id="ARBA00022500"/>
    </source>
</evidence>
<dbReference type="FunFam" id="1.10.287.950:FF:000001">
    <property type="entry name" value="Methyl-accepting chemotaxis sensory transducer"/>
    <property type="match status" value="1"/>
</dbReference>
<comment type="caution">
    <text evidence="8">The sequence shown here is derived from an EMBL/GenBank/DDBJ whole genome shotgun (WGS) entry which is preliminary data.</text>
</comment>
<dbReference type="OrthoDB" id="343970at2"/>
<evidence type="ECO:0000256" key="4">
    <source>
        <dbReference type="PROSITE-ProRule" id="PRU00284"/>
    </source>
</evidence>
<feature type="transmembrane region" description="Helical" evidence="5">
    <location>
        <begin position="308"/>
        <end position="331"/>
    </location>
</feature>
<comment type="subcellular location">
    <subcellularLocation>
        <location evidence="1">Membrane</location>
    </subcellularLocation>
</comment>
<dbReference type="AlphaFoldDB" id="A0A4R9FQS9"/>
<dbReference type="GO" id="GO:0005886">
    <property type="term" value="C:plasma membrane"/>
    <property type="evidence" value="ECO:0007669"/>
    <property type="project" value="TreeGrafter"/>
</dbReference>
<dbReference type="EMBL" id="RQEP01000018">
    <property type="protein sequence ID" value="TGK00715.1"/>
    <property type="molecule type" value="Genomic_DNA"/>
</dbReference>
<evidence type="ECO:0000259" key="7">
    <source>
        <dbReference type="PROSITE" id="PS50885"/>
    </source>
</evidence>
<dbReference type="InterPro" id="IPR051310">
    <property type="entry name" value="MCP_chemotaxis"/>
</dbReference>
<dbReference type="SUPFAM" id="SSF58104">
    <property type="entry name" value="Methyl-accepting chemotaxis protein (MCP) signaling domain"/>
    <property type="match status" value="1"/>
</dbReference>
<evidence type="ECO:0000313" key="8">
    <source>
        <dbReference type="EMBL" id="TGK00715.1"/>
    </source>
</evidence>
<feature type="transmembrane region" description="Helical" evidence="5">
    <location>
        <begin position="7"/>
        <end position="25"/>
    </location>
</feature>
<dbReference type="InterPro" id="IPR004089">
    <property type="entry name" value="MCPsignal_dom"/>
</dbReference>
<feature type="domain" description="HAMP" evidence="7">
    <location>
        <begin position="333"/>
        <end position="385"/>
    </location>
</feature>
<name>A0A4R9FQS9_9LEPT</name>
<evidence type="ECO:0000256" key="3">
    <source>
        <dbReference type="ARBA" id="ARBA00029447"/>
    </source>
</evidence>
<dbReference type="Pfam" id="PF00672">
    <property type="entry name" value="HAMP"/>
    <property type="match status" value="1"/>
</dbReference>
<dbReference type="GO" id="GO:0004888">
    <property type="term" value="F:transmembrane signaling receptor activity"/>
    <property type="evidence" value="ECO:0007669"/>
    <property type="project" value="TreeGrafter"/>
</dbReference>
<dbReference type="Proteomes" id="UP000297453">
    <property type="component" value="Unassembled WGS sequence"/>
</dbReference>
<evidence type="ECO:0000259" key="6">
    <source>
        <dbReference type="PROSITE" id="PS50111"/>
    </source>
</evidence>
<keyword evidence="4" id="KW-0807">Transducer</keyword>
<dbReference type="PROSITE" id="PS50111">
    <property type="entry name" value="CHEMOTAXIS_TRANSDUC_2"/>
    <property type="match status" value="1"/>
</dbReference>
<sequence>MSIRIRISLYISIILFVAFSILAAYNSYSAYQNLREEVEQSSDVTAERWSFEVMEQLNTLMGLLRGFRMPLIYAAPPREQIIQALTEVLKRNEDYFGMWLCYEPNAYDGKDLQYRNAPGHDATGRFIPYLNRAKAVTQIDLEPVIGYDNTDGSGDFYQIPKKTDKPTVVGPYTYPVNGMQVQMISLVVPVSMPGHFYGAAGLDLDLHFLQERLGKKKPFRGKGYIALISPTGLYAVNGDNSELLGKKIPNEGELKYYLENVDKGKRFTFEGSGNTGYYFPFHIGKDPKYWVLLVNIPNSVYYENIGEIILESALSALIILVVVLIALNLIFKRLVSSGLLKAIGFSDEIAKGNLVVVNDYPEQDEIGTLLSSMNSMRENLLNVVKEMRSSSQKLSSKSEEMSTSSRNFADIAQTQASAAEESSAAVEELAASAQNVGKSMEKAVENTKEIDGNSLRLKEQIASIDGEMQGLVHLASESKKQAVTGENAMIASTTAMGEIGESASRITEILSIITEISEKTNLLALNAAIEAARAGEAGKGFAVVAEEIGKLASQTSASVQEIGELVESTNDAVTNGNSKVEEASQILKKLKGSVNEFETSANKVLASVKTQESNTNQIQKSSNTLMNFSIQIEEAVQEQKNATNEITKTIISISEGTQEIASGADDLTSFSEEVKSQAEQLGKLIERFQVEG</sequence>
<gene>
    <name evidence="8" type="ORF">EHO59_12290</name>
</gene>
<keyword evidence="2" id="KW-0145">Chemotaxis</keyword>
<evidence type="ECO:0000256" key="5">
    <source>
        <dbReference type="SAM" id="Phobius"/>
    </source>
</evidence>
<keyword evidence="5" id="KW-0472">Membrane</keyword>
<evidence type="ECO:0000313" key="9">
    <source>
        <dbReference type="Proteomes" id="UP000297453"/>
    </source>
</evidence>
<dbReference type="GO" id="GO:0006935">
    <property type="term" value="P:chemotaxis"/>
    <property type="evidence" value="ECO:0007669"/>
    <property type="project" value="UniProtKB-KW"/>
</dbReference>
<keyword evidence="5" id="KW-0812">Transmembrane</keyword>
<accession>A0A4R9FQS9</accession>
<dbReference type="PROSITE" id="PS50885">
    <property type="entry name" value="HAMP"/>
    <property type="match status" value="1"/>
</dbReference>
<dbReference type="PANTHER" id="PTHR43531:SF11">
    <property type="entry name" value="METHYL-ACCEPTING CHEMOTAXIS PROTEIN 3"/>
    <property type="match status" value="1"/>
</dbReference>